<protein>
    <submittedName>
        <fullName evidence="1">Uncharacterized protein</fullName>
    </submittedName>
</protein>
<evidence type="ECO:0000313" key="1">
    <source>
        <dbReference type="EMBL" id="MEZ8719489.1"/>
    </source>
</evidence>
<comment type="caution">
    <text evidence="1">The sequence shown here is derived from an EMBL/GenBank/DDBJ whole genome shotgun (WGS) entry which is preliminary data.</text>
</comment>
<dbReference type="EMBL" id="JBFSSG010000001">
    <property type="protein sequence ID" value="MEZ8719489.1"/>
    <property type="molecule type" value="Genomic_DNA"/>
</dbReference>
<gene>
    <name evidence="1" type="ORF">AB6D66_00325</name>
</gene>
<evidence type="ECO:0000313" key="2">
    <source>
        <dbReference type="Proteomes" id="UP001570071"/>
    </source>
</evidence>
<dbReference type="RefSeq" id="WP_269337239.1">
    <property type="nucleotide sequence ID" value="NZ_JBFSSG010000001.1"/>
</dbReference>
<reference evidence="1 2" key="1">
    <citation type="journal article" date="2024" name="ISME J.">
        <title>Tailless and filamentous prophages are predominant in marine Vibrio.</title>
        <authorList>
            <person name="Steensen K."/>
            <person name="Seneca J."/>
            <person name="Bartlau N."/>
            <person name="Yu X.A."/>
            <person name="Hussain F.A."/>
            <person name="Polz M.F."/>
        </authorList>
    </citation>
    <scope>NUCLEOTIDE SEQUENCE [LARGE SCALE GENOMIC DNA]</scope>
    <source>
        <strain evidence="1 2">10N.239.312.F12</strain>
    </source>
</reference>
<keyword evidence="2" id="KW-1185">Reference proteome</keyword>
<sequence>MTINTQSNTPVAFFYYGERFLGAAMVESSIENAFARNREYCESVDRESLPYLNYCTHATIACTELDKEVSIEPSNPLWNASNGHQACLNALSA</sequence>
<name>A0ABV4MQS4_9VIBR</name>
<accession>A0ABV4MQS4</accession>
<organism evidence="1 2">
    <name type="scientific">Vibrio pomeroyi</name>
    <dbReference type="NCBI Taxonomy" id="198832"/>
    <lineage>
        <taxon>Bacteria</taxon>
        <taxon>Pseudomonadati</taxon>
        <taxon>Pseudomonadota</taxon>
        <taxon>Gammaproteobacteria</taxon>
        <taxon>Vibrionales</taxon>
        <taxon>Vibrionaceae</taxon>
        <taxon>Vibrio</taxon>
    </lineage>
</organism>
<proteinExistence type="predicted"/>
<dbReference type="Proteomes" id="UP001570071">
    <property type="component" value="Unassembled WGS sequence"/>
</dbReference>